<dbReference type="Ensembl" id="ENSOART00020051298.1">
    <property type="protein sequence ID" value="ENSOARP00020034769.1"/>
    <property type="gene ID" value="ENSOARG00020031050.1"/>
</dbReference>
<dbReference type="GeneTree" id="ENSGT00510000050587"/>
<protein>
    <submittedName>
        <fullName evidence="1">Uncharacterized protein</fullName>
    </submittedName>
</protein>
<reference evidence="1" key="1">
    <citation type="submission" date="2020-11" db="EMBL/GenBank/DDBJ databases">
        <authorList>
            <person name="Davenport K.M."/>
            <person name="Bickhart D.M."/>
            <person name="Smith T.P.L."/>
            <person name="Murdoch B.M."/>
            <person name="Rosen B.D."/>
        </authorList>
    </citation>
    <scope>NUCLEOTIDE SEQUENCE [LARGE SCALE GENOMIC DNA]</scope>
    <source>
        <strain evidence="1">OAR_USU_Benz2616</strain>
    </source>
</reference>
<evidence type="ECO:0000313" key="1">
    <source>
        <dbReference type="Ensembl" id="ENSOARP00020034769.1"/>
    </source>
</evidence>
<organism evidence="1 2">
    <name type="scientific">Ovis aries</name>
    <name type="common">Sheep</name>
    <dbReference type="NCBI Taxonomy" id="9940"/>
    <lineage>
        <taxon>Eukaryota</taxon>
        <taxon>Metazoa</taxon>
        <taxon>Chordata</taxon>
        <taxon>Craniata</taxon>
        <taxon>Vertebrata</taxon>
        <taxon>Euteleostomi</taxon>
        <taxon>Mammalia</taxon>
        <taxon>Eutheria</taxon>
        <taxon>Laurasiatheria</taxon>
        <taxon>Artiodactyla</taxon>
        <taxon>Ruminantia</taxon>
        <taxon>Pecora</taxon>
        <taxon>Bovidae</taxon>
        <taxon>Caprinae</taxon>
        <taxon>Ovis</taxon>
    </lineage>
</organism>
<keyword evidence="2" id="KW-1185">Reference proteome</keyword>
<proteinExistence type="predicted"/>
<dbReference type="Proteomes" id="UP000809102">
    <property type="component" value="Chromosome 3"/>
</dbReference>
<reference evidence="1" key="2">
    <citation type="submission" date="2025-08" db="UniProtKB">
        <authorList>
            <consortium name="Ensembl"/>
        </authorList>
    </citation>
    <scope>IDENTIFICATION</scope>
</reference>
<name>A0AC11CRZ1_SHEEP</name>
<evidence type="ECO:0000313" key="2">
    <source>
        <dbReference type="Proteomes" id="UP000809102"/>
    </source>
</evidence>
<reference evidence="1" key="3">
    <citation type="submission" date="2025-09" db="UniProtKB">
        <authorList>
            <consortium name="Ensembl"/>
        </authorList>
    </citation>
    <scope>IDENTIFICATION</scope>
</reference>
<accession>A0AC11CRZ1</accession>
<gene>
    <name evidence="1" type="primary">LOC101109086</name>
</gene>
<sequence>MLLPEGHSASEEAAATGPQRGDCVVCYSAYDLAGHLPRRLYCGHTVCQACVRRLAAPAPEQRWVPCPQRRQSTPVPRGGVAMLDLDLAAFLAVRAGGGRLAWSLTLPGPARAAPLLLSNRPGSSPRRSPCPASPSPEAAARPAAASAGVPQAAPSSERCSALPLGREPWPAARGTGFPKQPRVLAPGPPSKVVSCAHSAVHPCRSWNPGQAPGPTGVCVPCGGAAVRVPRAQRRSGRSSEAAPATVWGPVSGPGLQAGGQAQQRPLLACWRRAPPYRALSPAGGSLPSPSVKPTRSLPPARGVSGGLGTTSTVAAAAVGVQGTPGRGVTAGGAHDSRPRPGPVASCASRGWPHRPSEGPETDPTGLTAARPPPRRGKGLLLRTPGRAEGPAPAVGGRMGGTGQRMC</sequence>